<gene>
    <name evidence="4" type="ORF">FNK824_LOCUS25898</name>
</gene>
<keyword evidence="2" id="KW-1133">Transmembrane helix</keyword>
<dbReference type="GO" id="GO:0005886">
    <property type="term" value="C:plasma membrane"/>
    <property type="evidence" value="ECO:0007669"/>
    <property type="project" value="TreeGrafter"/>
</dbReference>
<feature type="non-terminal residue" evidence="4">
    <location>
        <position position="1"/>
    </location>
</feature>
<dbReference type="Proteomes" id="UP000663874">
    <property type="component" value="Unassembled WGS sequence"/>
</dbReference>
<feature type="domain" description="Cationic amino acid transporter C-terminal" evidence="3">
    <location>
        <begin position="1"/>
        <end position="49"/>
    </location>
</feature>
<evidence type="ECO:0000259" key="3">
    <source>
        <dbReference type="Pfam" id="PF13906"/>
    </source>
</evidence>
<keyword evidence="2" id="KW-0472">Membrane</keyword>
<dbReference type="PANTHER" id="PTHR43243:SF4">
    <property type="entry name" value="CATIONIC AMINO ACID TRANSPORTER 4"/>
    <property type="match status" value="1"/>
</dbReference>
<evidence type="ECO:0000313" key="4">
    <source>
        <dbReference type="EMBL" id="CAF4000223.1"/>
    </source>
</evidence>
<protein>
    <recommendedName>
        <fullName evidence="3">Cationic amino acid transporter C-terminal domain-containing protein</fullName>
    </recommendedName>
</protein>
<comment type="caution">
    <text evidence="4">The sequence shown here is derived from an EMBL/GenBank/DDBJ whole genome shotgun (WGS) entry which is preliminary data.</text>
</comment>
<dbReference type="InterPro" id="IPR029485">
    <property type="entry name" value="CAT_C"/>
</dbReference>
<proteinExistence type="predicted"/>
<dbReference type="AlphaFoldDB" id="A0A819NMH6"/>
<organism evidence="4 5">
    <name type="scientific">Rotaria sordida</name>
    <dbReference type="NCBI Taxonomy" id="392033"/>
    <lineage>
        <taxon>Eukaryota</taxon>
        <taxon>Metazoa</taxon>
        <taxon>Spiralia</taxon>
        <taxon>Gnathifera</taxon>
        <taxon>Rotifera</taxon>
        <taxon>Eurotatoria</taxon>
        <taxon>Bdelloidea</taxon>
        <taxon>Philodinida</taxon>
        <taxon>Philodinidae</taxon>
        <taxon>Rotaria</taxon>
    </lineage>
</organism>
<evidence type="ECO:0000313" key="5">
    <source>
        <dbReference type="Proteomes" id="UP000663874"/>
    </source>
</evidence>
<feature type="transmembrane region" description="Helical" evidence="2">
    <location>
        <begin position="27"/>
        <end position="47"/>
    </location>
</feature>
<dbReference type="PANTHER" id="PTHR43243">
    <property type="entry name" value="INNER MEMBRANE TRANSPORTER YGJI-RELATED"/>
    <property type="match status" value="1"/>
</dbReference>
<dbReference type="Pfam" id="PF13906">
    <property type="entry name" value="AA_permease_C"/>
    <property type="match status" value="1"/>
</dbReference>
<accession>A0A819NMH6</accession>
<reference evidence="4" key="1">
    <citation type="submission" date="2021-02" db="EMBL/GenBank/DDBJ databases">
        <authorList>
            <person name="Nowell W R."/>
        </authorList>
    </citation>
    <scope>NUCLEOTIDE SEQUENCE</scope>
</reference>
<evidence type="ECO:0000256" key="2">
    <source>
        <dbReference type="SAM" id="Phobius"/>
    </source>
</evidence>
<keyword evidence="2" id="KW-0812">Transmembrane</keyword>
<keyword evidence="1" id="KW-0813">Transport</keyword>
<sequence>TPLVPYVPVLSVFINTYLILKLSPATWIRFGVWMIIGFLIYGFYGFWHSSQRFINDTQRLLSGSSSSLISS</sequence>
<dbReference type="EMBL" id="CAJOBE010006220">
    <property type="protein sequence ID" value="CAF4000223.1"/>
    <property type="molecule type" value="Genomic_DNA"/>
</dbReference>
<name>A0A819NMH6_9BILA</name>
<dbReference type="GO" id="GO:0015171">
    <property type="term" value="F:amino acid transmembrane transporter activity"/>
    <property type="evidence" value="ECO:0007669"/>
    <property type="project" value="TreeGrafter"/>
</dbReference>
<evidence type="ECO:0000256" key="1">
    <source>
        <dbReference type="ARBA" id="ARBA00022448"/>
    </source>
</evidence>